<dbReference type="EMBL" id="JAUSVL010000001">
    <property type="protein sequence ID" value="MDQ0289008.1"/>
    <property type="molecule type" value="Genomic_DNA"/>
</dbReference>
<dbReference type="AlphaFoldDB" id="A0AAE3VEH2"/>
<name>A0AAE3VEH2_9BACT</name>
<accession>A0AAE3VEH2</accession>
<evidence type="ECO:0000256" key="1">
    <source>
        <dbReference type="SAM" id="Phobius"/>
    </source>
</evidence>
<keyword evidence="3" id="KW-1185">Reference proteome</keyword>
<keyword evidence="1" id="KW-0472">Membrane</keyword>
<organism evidence="2 3">
    <name type="scientific">Oligosphaera ethanolica</name>
    <dbReference type="NCBI Taxonomy" id="760260"/>
    <lineage>
        <taxon>Bacteria</taxon>
        <taxon>Pseudomonadati</taxon>
        <taxon>Lentisphaerota</taxon>
        <taxon>Oligosphaeria</taxon>
        <taxon>Oligosphaerales</taxon>
        <taxon>Oligosphaeraceae</taxon>
        <taxon>Oligosphaera</taxon>
    </lineage>
</organism>
<sequence>MSIAQIVVMIIAGIGAFIGMSKQKEGKTWGQPLAIVCAIVAIVAALWSAIGTMSGAPGKQAGEREIEFQKVQTRVLGAHLAEKYSGAKAIVIKDPFNTDATRPNPLLDGLKEGMGSAIQIVAEVFPPLPAGYNEGGEGEMMAPMETWYTAKVMQDILKNANADYDMVITCIGLPAGGLLHLKGKKVVFAGGSPYEYAAAIAGGLVVAAVTYKPDAIYDDKPVPSNLQEAFDKRYVLISTDNIKEVASKYAELFKQN</sequence>
<proteinExistence type="predicted"/>
<keyword evidence="1" id="KW-1133">Transmembrane helix</keyword>
<protein>
    <submittedName>
        <fullName evidence="2">Uncharacterized protein</fullName>
    </submittedName>
</protein>
<evidence type="ECO:0000313" key="2">
    <source>
        <dbReference type="EMBL" id="MDQ0289008.1"/>
    </source>
</evidence>
<reference evidence="2" key="1">
    <citation type="submission" date="2023-07" db="EMBL/GenBank/DDBJ databases">
        <title>Genomic Encyclopedia of Type Strains, Phase IV (KMG-IV): sequencing the most valuable type-strain genomes for metagenomic binning, comparative biology and taxonomic classification.</title>
        <authorList>
            <person name="Goeker M."/>
        </authorList>
    </citation>
    <scope>NUCLEOTIDE SEQUENCE</scope>
    <source>
        <strain evidence="2">DSM 24202</strain>
    </source>
</reference>
<comment type="caution">
    <text evidence="2">The sequence shown here is derived from an EMBL/GenBank/DDBJ whole genome shotgun (WGS) entry which is preliminary data.</text>
</comment>
<gene>
    <name evidence="2" type="ORF">J3R75_001115</name>
</gene>
<feature type="transmembrane region" description="Helical" evidence="1">
    <location>
        <begin position="33"/>
        <end position="50"/>
    </location>
</feature>
<evidence type="ECO:0000313" key="3">
    <source>
        <dbReference type="Proteomes" id="UP001238163"/>
    </source>
</evidence>
<dbReference type="RefSeq" id="WP_307260348.1">
    <property type="nucleotide sequence ID" value="NZ_JAUSVL010000001.1"/>
</dbReference>
<dbReference type="Proteomes" id="UP001238163">
    <property type="component" value="Unassembled WGS sequence"/>
</dbReference>
<keyword evidence="1" id="KW-0812">Transmembrane</keyword>
<feature type="transmembrane region" description="Helical" evidence="1">
    <location>
        <begin position="6"/>
        <end position="21"/>
    </location>
</feature>